<dbReference type="InterPro" id="IPR000215">
    <property type="entry name" value="Serpin_fam"/>
</dbReference>
<sequence>TTTESRSTPQSFYPAKLDPNFPKLLFHFSSQSEWALLILLPHEKAGLPKLLSRLQAPGQLASVMGSKFHMENAHLYLPKFKLADEPMIDLKPILYECGMKKLFSGGCLSRLSQSSMSVTHAYHKAVLE</sequence>
<evidence type="ECO:0000259" key="2">
    <source>
        <dbReference type="Pfam" id="PF00079"/>
    </source>
</evidence>
<gene>
    <name evidence="3" type="ORF">CRM22_001999</name>
</gene>
<accession>A0A4S2M840</accession>
<organism evidence="3 4">
    <name type="scientific">Opisthorchis felineus</name>
    <dbReference type="NCBI Taxonomy" id="147828"/>
    <lineage>
        <taxon>Eukaryota</taxon>
        <taxon>Metazoa</taxon>
        <taxon>Spiralia</taxon>
        <taxon>Lophotrochozoa</taxon>
        <taxon>Platyhelminthes</taxon>
        <taxon>Trematoda</taxon>
        <taxon>Digenea</taxon>
        <taxon>Opisthorchiida</taxon>
        <taxon>Opisthorchiata</taxon>
        <taxon>Opisthorchiidae</taxon>
        <taxon>Opisthorchis</taxon>
    </lineage>
</organism>
<dbReference type="PANTHER" id="PTHR11461:SF211">
    <property type="entry name" value="GH10112P-RELATED"/>
    <property type="match status" value="1"/>
</dbReference>
<evidence type="ECO:0000313" key="3">
    <source>
        <dbReference type="EMBL" id="TGZ72592.1"/>
    </source>
</evidence>
<feature type="non-terminal residue" evidence="3">
    <location>
        <position position="128"/>
    </location>
</feature>
<dbReference type="InterPro" id="IPR042185">
    <property type="entry name" value="Serpin_sf_2"/>
</dbReference>
<comment type="caution">
    <text evidence="3">The sequence shown here is derived from an EMBL/GenBank/DDBJ whole genome shotgun (WGS) entry which is preliminary data.</text>
</comment>
<dbReference type="InterPro" id="IPR036186">
    <property type="entry name" value="Serpin_sf"/>
</dbReference>
<dbReference type="InterPro" id="IPR023796">
    <property type="entry name" value="Serpin_dom"/>
</dbReference>
<evidence type="ECO:0000313" key="4">
    <source>
        <dbReference type="Proteomes" id="UP000308267"/>
    </source>
</evidence>
<evidence type="ECO:0000256" key="1">
    <source>
        <dbReference type="ARBA" id="ARBA00009500"/>
    </source>
</evidence>
<name>A0A4S2M840_OPIFE</name>
<proteinExistence type="inferred from homology"/>
<dbReference type="GO" id="GO:0005615">
    <property type="term" value="C:extracellular space"/>
    <property type="evidence" value="ECO:0007669"/>
    <property type="project" value="InterPro"/>
</dbReference>
<dbReference type="STRING" id="147828.A0A4S2M840"/>
<dbReference type="SUPFAM" id="SSF56574">
    <property type="entry name" value="Serpins"/>
    <property type="match status" value="1"/>
</dbReference>
<dbReference type="Gene3D" id="2.30.39.10">
    <property type="entry name" value="Alpha-1-antitrypsin, domain 1"/>
    <property type="match status" value="1"/>
</dbReference>
<feature type="non-terminal residue" evidence="3">
    <location>
        <position position="1"/>
    </location>
</feature>
<dbReference type="AlphaFoldDB" id="A0A4S2M840"/>
<protein>
    <recommendedName>
        <fullName evidence="2">Serpin domain-containing protein</fullName>
    </recommendedName>
</protein>
<dbReference type="EMBL" id="SJOL01003539">
    <property type="protein sequence ID" value="TGZ72592.1"/>
    <property type="molecule type" value="Genomic_DNA"/>
</dbReference>
<dbReference type="Pfam" id="PF00079">
    <property type="entry name" value="Serpin"/>
    <property type="match status" value="1"/>
</dbReference>
<dbReference type="GO" id="GO:0004867">
    <property type="term" value="F:serine-type endopeptidase inhibitor activity"/>
    <property type="evidence" value="ECO:0007669"/>
    <property type="project" value="InterPro"/>
</dbReference>
<comment type="similarity">
    <text evidence="1">Belongs to the serpin family.</text>
</comment>
<dbReference type="PANTHER" id="PTHR11461">
    <property type="entry name" value="SERINE PROTEASE INHIBITOR, SERPIN"/>
    <property type="match status" value="1"/>
</dbReference>
<dbReference type="OrthoDB" id="1063785at2759"/>
<feature type="domain" description="Serpin" evidence="2">
    <location>
        <begin position="24"/>
        <end position="128"/>
    </location>
</feature>
<dbReference type="Proteomes" id="UP000308267">
    <property type="component" value="Unassembled WGS sequence"/>
</dbReference>
<reference evidence="3 4" key="1">
    <citation type="journal article" date="2019" name="BMC Genomics">
        <title>New insights from Opisthorchis felineus genome: update on genomics of the epidemiologically important liver flukes.</title>
        <authorList>
            <person name="Ershov N.I."/>
            <person name="Mordvinov V.A."/>
            <person name="Prokhortchouk E.B."/>
            <person name="Pakharukova M.Y."/>
            <person name="Gunbin K.V."/>
            <person name="Ustyantsev K."/>
            <person name="Genaev M.A."/>
            <person name="Blinov A.G."/>
            <person name="Mazur A."/>
            <person name="Boulygina E."/>
            <person name="Tsygankova S."/>
            <person name="Khrameeva E."/>
            <person name="Chekanov N."/>
            <person name="Fan G."/>
            <person name="Xiao A."/>
            <person name="Zhang H."/>
            <person name="Xu X."/>
            <person name="Yang H."/>
            <person name="Solovyev V."/>
            <person name="Lee S.M."/>
            <person name="Liu X."/>
            <person name="Afonnikov D.A."/>
            <person name="Skryabin K.G."/>
        </authorList>
    </citation>
    <scope>NUCLEOTIDE SEQUENCE [LARGE SCALE GENOMIC DNA]</scope>
    <source>
        <strain evidence="3">AK-0245</strain>
        <tissue evidence="3">Whole organism</tissue>
    </source>
</reference>
<keyword evidence="4" id="KW-1185">Reference proteome</keyword>